<dbReference type="EMBL" id="NIDE01000004">
    <property type="protein sequence ID" value="OWK42909.1"/>
    <property type="molecule type" value="Genomic_DNA"/>
</dbReference>
<dbReference type="Proteomes" id="UP000214646">
    <property type="component" value="Unassembled WGS sequence"/>
</dbReference>
<reference evidence="2" key="1">
    <citation type="submission" date="2017-06" db="EMBL/GenBank/DDBJ databases">
        <title>Genome analysis of Fimbriiglobus ruber SP5, the first member of the order Planctomycetales with confirmed chitinolytic capability.</title>
        <authorList>
            <person name="Ravin N.V."/>
            <person name="Rakitin A.L."/>
            <person name="Ivanova A.A."/>
            <person name="Beletsky A.V."/>
            <person name="Kulichevskaya I.S."/>
            <person name="Mardanov A.V."/>
            <person name="Dedysh S.N."/>
        </authorList>
    </citation>
    <scope>NUCLEOTIDE SEQUENCE [LARGE SCALE GENOMIC DNA]</scope>
    <source>
        <strain evidence="2">SP5</strain>
    </source>
</reference>
<sequence length="72" mass="7736">MVEAAQTVPWAQYNELPFDPNGPLPPFGAPQRDTFLVGMADGSVRTVKKSVSPQVLKGAITANGGERLPLDW</sequence>
<protein>
    <submittedName>
        <fullName evidence="1">Uncharacterized protein</fullName>
    </submittedName>
</protein>
<proteinExistence type="predicted"/>
<dbReference type="AlphaFoldDB" id="A0A225E0A3"/>
<keyword evidence="2" id="KW-1185">Reference proteome</keyword>
<gene>
    <name evidence="1" type="ORF">FRUB_02506</name>
</gene>
<accession>A0A225E0A3</accession>
<evidence type="ECO:0000313" key="1">
    <source>
        <dbReference type="EMBL" id="OWK42909.1"/>
    </source>
</evidence>
<organism evidence="1 2">
    <name type="scientific">Fimbriiglobus ruber</name>
    <dbReference type="NCBI Taxonomy" id="1908690"/>
    <lineage>
        <taxon>Bacteria</taxon>
        <taxon>Pseudomonadati</taxon>
        <taxon>Planctomycetota</taxon>
        <taxon>Planctomycetia</taxon>
        <taxon>Gemmatales</taxon>
        <taxon>Gemmataceae</taxon>
        <taxon>Fimbriiglobus</taxon>
    </lineage>
</organism>
<comment type="caution">
    <text evidence="1">The sequence shown here is derived from an EMBL/GenBank/DDBJ whole genome shotgun (WGS) entry which is preliminary data.</text>
</comment>
<name>A0A225E0A3_9BACT</name>
<evidence type="ECO:0000313" key="2">
    <source>
        <dbReference type="Proteomes" id="UP000214646"/>
    </source>
</evidence>